<organism evidence="2 3">
    <name type="scientific">Bacillus changyiensis</name>
    <dbReference type="NCBI Taxonomy" id="3004103"/>
    <lineage>
        <taxon>Bacteria</taxon>
        <taxon>Bacillati</taxon>
        <taxon>Bacillota</taxon>
        <taxon>Bacilli</taxon>
        <taxon>Bacillales</taxon>
        <taxon>Bacillaceae</taxon>
        <taxon>Bacillus</taxon>
    </lineage>
</organism>
<keyword evidence="3" id="KW-1185">Reference proteome</keyword>
<dbReference type="SUPFAM" id="SSF140453">
    <property type="entry name" value="EsxAB dimer-like"/>
    <property type="match status" value="1"/>
</dbReference>
<comment type="similarity">
    <text evidence="1">Belongs to the WXG100 family.</text>
</comment>
<evidence type="ECO:0000256" key="1">
    <source>
        <dbReference type="RuleBase" id="RU362001"/>
    </source>
</evidence>
<protein>
    <recommendedName>
        <fullName evidence="1">ESAT-6-like protein</fullName>
    </recommendedName>
</protein>
<accession>A0ABT4X6Y9</accession>
<comment type="caution">
    <text evidence="2">The sequence shown here is derived from an EMBL/GenBank/DDBJ whole genome shotgun (WGS) entry which is preliminary data.</text>
</comment>
<dbReference type="EMBL" id="JAQKAB010000012">
    <property type="protein sequence ID" value="MDA7028033.1"/>
    <property type="molecule type" value="Genomic_DNA"/>
</dbReference>
<dbReference type="Pfam" id="PF06013">
    <property type="entry name" value="WXG100"/>
    <property type="match status" value="1"/>
</dbReference>
<dbReference type="InterPro" id="IPR036689">
    <property type="entry name" value="ESAT-6-like_sf"/>
</dbReference>
<gene>
    <name evidence="2" type="ORF">PJ311_15780</name>
</gene>
<proteinExistence type="inferred from homology"/>
<reference evidence="2 3" key="1">
    <citation type="submission" date="2023-01" db="EMBL/GenBank/DDBJ databases">
        <title>Bacillus changyiensis sp. nov., isolated from a coastal deposit.</title>
        <authorList>
            <person name="Xiao G."/>
            <person name="Lai Q."/>
            <person name="Hu Z."/>
            <person name="Shao Z."/>
        </authorList>
    </citation>
    <scope>NUCLEOTIDE SEQUENCE [LARGE SCALE GENOMIC DNA]</scope>
    <source>
        <strain evidence="2 3">CLL-7-23</strain>
    </source>
</reference>
<dbReference type="Gene3D" id="1.10.287.1060">
    <property type="entry name" value="ESAT-6-like"/>
    <property type="match status" value="1"/>
</dbReference>
<name>A0ABT4X6Y9_9BACI</name>
<evidence type="ECO:0000313" key="3">
    <source>
        <dbReference type="Proteomes" id="UP001211894"/>
    </source>
</evidence>
<dbReference type="RefSeq" id="WP_271341857.1">
    <property type="nucleotide sequence ID" value="NZ_JAQKAB010000012.1"/>
</dbReference>
<dbReference type="NCBIfam" id="TIGR03930">
    <property type="entry name" value="WXG100_ESAT6"/>
    <property type="match status" value="1"/>
</dbReference>
<evidence type="ECO:0000313" key="2">
    <source>
        <dbReference type="EMBL" id="MDA7028033.1"/>
    </source>
</evidence>
<dbReference type="Proteomes" id="UP001211894">
    <property type="component" value="Unassembled WGS sequence"/>
</dbReference>
<sequence length="98" mass="11108">MSGIIRVTPAELRSMAGRYSKESEAVHSQVEQRLDQMIKQLEDMWEGESSRAFASQYQELRPSFIKMADLLSDVSKQLSQTANTLENTDKEIASQIRG</sequence>
<dbReference type="InterPro" id="IPR010310">
    <property type="entry name" value="T7SS_ESAT-6-like"/>
</dbReference>